<keyword evidence="2" id="KW-1185">Reference proteome</keyword>
<sequence>MIMPMDESFFDSSSQPVLSQAGQIVPATAALFIQIPTHNGCLQTNMTHQTIDGIPGEEIRGQEDQFQLERNGFTIQHGSPVQRFSRVEEVTKYLRLTERVSISVPVGWKFFVTIREPHPVYPISDGNEHDQPATVAHVDTSREGTIDEIRGQMGKRQI</sequence>
<evidence type="ECO:0000313" key="1">
    <source>
        <dbReference type="EMBL" id="CDM33544.1"/>
    </source>
</evidence>
<dbReference type="OrthoDB" id="412788at2759"/>
<name>W6QH67_PENRF</name>
<dbReference type="Proteomes" id="UP000030686">
    <property type="component" value="Unassembled WGS sequence"/>
</dbReference>
<organism evidence="1 2">
    <name type="scientific">Penicillium roqueforti (strain FM164)</name>
    <dbReference type="NCBI Taxonomy" id="1365484"/>
    <lineage>
        <taxon>Eukaryota</taxon>
        <taxon>Fungi</taxon>
        <taxon>Dikarya</taxon>
        <taxon>Ascomycota</taxon>
        <taxon>Pezizomycotina</taxon>
        <taxon>Eurotiomycetes</taxon>
        <taxon>Eurotiomycetidae</taxon>
        <taxon>Eurotiales</taxon>
        <taxon>Aspergillaceae</taxon>
        <taxon>Penicillium</taxon>
    </lineage>
</organism>
<protein>
    <submittedName>
        <fullName evidence="1">Genomic scaffold, ProqFM164S03</fullName>
    </submittedName>
</protein>
<evidence type="ECO:0000313" key="2">
    <source>
        <dbReference type="Proteomes" id="UP000030686"/>
    </source>
</evidence>
<dbReference type="EMBL" id="HG792017">
    <property type="protein sequence ID" value="CDM33544.1"/>
    <property type="molecule type" value="Genomic_DNA"/>
</dbReference>
<dbReference type="OMA" id="MTHQTID"/>
<dbReference type="AlphaFoldDB" id="W6QH67"/>
<gene>
    <name evidence="1" type="ORF">PROQFM164_S03g000268</name>
</gene>
<proteinExistence type="predicted"/>
<accession>W6QH67</accession>
<reference evidence="1" key="1">
    <citation type="journal article" date="2014" name="Nat. Commun.">
        <title>Multiple recent horizontal transfers of a large genomic region in cheese making fungi.</title>
        <authorList>
            <person name="Cheeseman K."/>
            <person name="Ropars J."/>
            <person name="Renault P."/>
            <person name="Dupont J."/>
            <person name="Gouzy J."/>
            <person name="Branca A."/>
            <person name="Abraham A.L."/>
            <person name="Ceppi M."/>
            <person name="Conseiller E."/>
            <person name="Debuchy R."/>
            <person name="Malagnac F."/>
            <person name="Goarin A."/>
            <person name="Silar P."/>
            <person name="Lacoste S."/>
            <person name="Sallet E."/>
            <person name="Bensimon A."/>
            <person name="Giraud T."/>
            <person name="Brygoo Y."/>
        </authorList>
    </citation>
    <scope>NUCLEOTIDE SEQUENCE [LARGE SCALE GENOMIC DNA]</scope>
    <source>
        <strain evidence="1">FM164</strain>
    </source>
</reference>
<dbReference type="STRING" id="1365484.W6QH67"/>